<dbReference type="AlphaFoldDB" id="C1AA67"/>
<feature type="domain" description="Glycine zipper" evidence="2">
    <location>
        <begin position="178"/>
        <end position="220"/>
    </location>
</feature>
<feature type="compositionally biased region" description="Polar residues" evidence="1">
    <location>
        <begin position="20"/>
        <end position="31"/>
    </location>
</feature>
<feature type="compositionally biased region" description="Gly residues" evidence="1">
    <location>
        <begin position="149"/>
        <end position="168"/>
    </location>
</feature>
<gene>
    <name evidence="3" type="ordered locus">GAU_2623</name>
</gene>
<dbReference type="KEGG" id="gau:GAU_2623"/>
<evidence type="ECO:0000313" key="3">
    <source>
        <dbReference type="EMBL" id="BAH39665.1"/>
    </source>
</evidence>
<evidence type="ECO:0000259" key="2">
    <source>
        <dbReference type="Pfam" id="PF13488"/>
    </source>
</evidence>
<dbReference type="STRING" id="379066.GAU_2623"/>
<name>C1AA67_GEMAT</name>
<sequence>MSAACRGRPHGSPHVPIQSGAPTMITNQNQPERVPSLPSRMRHAALPLLAPVAFGVLTACGGRDKDFDQQLRADLMAAAQAPANRQMYVGPAELGYPQGYAPYPGQYQTPYGYQQAAYPQAAYPAQQPQTRVVYLPAPQTSAPRRSSGGSTGEGTAGSGSGAGTGTGAQAGRRQTEKGAIYGAAAGAAIGVISSRDKGKGAAVGALGGALLGGMIGHQVQRP</sequence>
<accession>C1AA67</accession>
<dbReference type="Pfam" id="PF13488">
    <property type="entry name" value="Gly-zipper_Omp"/>
    <property type="match status" value="1"/>
</dbReference>
<dbReference type="HOGENOM" id="CLU_1243834_0_0_0"/>
<evidence type="ECO:0000313" key="4">
    <source>
        <dbReference type="Proteomes" id="UP000002209"/>
    </source>
</evidence>
<dbReference type="InterPro" id="IPR039567">
    <property type="entry name" value="Gly-zipper"/>
</dbReference>
<reference evidence="4" key="1">
    <citation type="submission" date="2006-03" db="EMBL/GenBank/DDBJ databases">
        <title>Complete genome sequence of Gemmatimonas aurantiaca T-27 that represents a novel phylum Gemmatimonadetes.</title>
        <authorList>
            <person name="Takasaki K."/>
            <person name="Ichikawa N."/>
            <person name="Miura H."/>
            <person name="Matsushita S."/>
            <person name="Watanabe Y."/>
            <person name="Oguchi A."/>
            <person name="Ankai A."/>
            <person name="Yashiro I."/>
            <person name="Takahashi M."/>
            <person name="Terui Y."/>
            <person name="Fukui S."/>
            <person name="Yokoyama H."/>
            <person name="Tanikawa S."/>
            <person name="Hanada S."/>
            <person name="Kamagata Y."/>
            <person name="Fujita N."/>
        </authorList>
    </citation>
    <scope>NUCLEOTIDE SEQUENCE [LARGE SCALE GENOMIC DNA]</scope>
    <source>
        <strain evidence="4">T-27 / DSM 14586 / JCM 11422 / NBRC 100505</strain>
    </source>
</reference>
<dbReference type="EMBL" id="AP009153">
    <property type="protein sequence ID" value="BAH39665.1"/>
    <property type="molecule type" value="Genomic_DNA"/>
</dbReference>
<dbReference type="eggNOG" id="ENOG50349VD">
    <property type="taxonomic scope" value="Bacteria"/>
</dbReference>
<keyword evidence="4" id="KW-1185">Reference proteome</keyword>
<organism evidence="3 4">
    <name type="scientific">Gemmatimonas aurantiaca (strain DSM 14586 / JCM 11422 / NBRC 100505 / T-27)</name>
    <dbReference type="NCBI Taxonomy" id="379066"/>
    <lineage>
        <taxon>Bacteria</taxon>
        <taxon>Pseudomonadati</taxon>
        <taxon>Gemmatimonadota</taxon>
        <taxon>Gemmatimonadia</taxon>
        <taxon>Gemmatimonadales</taxon>
        <taxon>Gemmatimonadaceae</taxon>
        <taxon>Gemmatimonas</taxon>
    </lineage>
</organism>
<proteinExistence type="predicted"/>
<dbReference type="Proteomes" id="UP000002209">
    <property type="component" value="Chromosome"/>
</dbReference>
<protein>
    <recommendedName>
        <fullName evidence="2">Glycine zipper domain-containing protein</fullName>
    </recommendedName>
</protein>
<evidence type="ECO:0000256" key="1">
    <source>
        <dbReference type="SAM" id="MobiDB-lite"/>
    </source>
</evidence>
<feature type="region of interest" description="Disordered" evidence="1">
    <location>
        <begin position="1"/>
        <end position="35"/>
    </location>
</feature>
<feature type="region of interest" description="Disordered" evidence="1">
    <location>
        <begin position="139"/>
        <end position="173"/>
    </location>
</feature>